<evidence type="ECO:0000313" key="7">
    <source>
        <dbReference type="EMBL" id="MBD2295871.1"/>
    </source>
</evidence>
<dbReference type="InterPro" id="IPR016181">
    <property type="entry name" value="Acyl_CoA_acyltransferase"/>
</dbReference>
<evidence type="ECO:0000259" key="6">
    <source>
        <dbReference type="PROSITE" id="PS51186"/>
    </source>
</evidence>
<name>A0A926WM03_9NOST</name>
<dbReference type="InterPro" id="IPR000182">
    <property type="entry name" value="GNAT_dom"/>
</dbReference>
<evidence type="ECO:0000256" key="5">
    <source>
        <dbReference type="ARBA" id="ARBA00049880"/>
    </source>
</evidence>
<dbReference type="PROSITE" id="PS51186">
    <property type="entry name" value="GNAT"/>
    <property type="match status" value="1"/>
</dbReference>
<evidence type="ECO:0000256" key="3">
    <source>
        <dbReference type="ARBA" id="ARBA00022679"/>
    </source>
</evidence>
<keyword evidence="1" id="KW-0678">Repressor</keyword>
<organism evidence="7 8">
    <name type="scientific">Anabaena sphaerica FACHB-251</name>
    <dbReference type="NCBI Taxonomy" id="2692883"/>
    <lineage>
        <taxon>Bacteria</taxon>
        <taxon>Bacillati</taxon>
        <taxon>Cyanobacteriota</taxon>
        <taxon>Cyanophyceae</taxon>
        <taxon>Nostocales</taxon>
        <taxon>Nostocaceae</taxon>
        <taxon>Anabaena</taxon>
    </lineage>
</organism>
<dbReference type="PANTHER" id="PTHR36449">
    <property type="entry name" value="ACETYLTRANSFERASE-RELATED"/>
    <property type="match status" value="1"/>
</dbReference>
<evidence type="ECO:0000256" key="4">
    <source>
        <dbReference type="ARBA" id="ARBA00023315"/>
    </source>
</evidence>
<dbReference type="SUPFAM" id="SSF55729">
    <property type="entry name" value="Acyl-CoA N-acyltransferases (Nat)"/>
    <property type="match status" value="1"/>
</dbReference>
<gene>
    <name evidence="7" type="ORF">H6G06_20935</name>
</gene>
<dbReference type="EMBL" id="JACJQU010000016">
    <property type="protein sequence ID" value="MBD2295871.1"/>
    <property type="molecule type" value="Genomic_DNA"/>
</dbReference>
<protein>
    <submittedName>
        <fullName evidence="7">GNAT family N-acetyltransferase</fullName>
    </submittedName>
</protein>
<evidence type="ECO:0000256" key="1">
    <source>
        <dbReference type="ARBA" id="ARBA00022491"/>
    </source>
</evidence>
<dbReference type="PANTHER" id="PTHR36449:SF1">
    <property type="entry name" value="ACETYLTRANSFERASE"/>
    <property type="match status" value="1"/>
</dbReference>
<comment type="catalytic activity">
    <reaction evidence="5">
        <text>glycyl-tRNA(Gly) + acetyl-CoA = N-acetylglycyl-tRNA(Gly) + CoA + H(+)</text>
        <dbReference type="Rhea" id="RHEA:81867"/>
        <dbReference type="Rhea" id="RHEA-COMP:9683"/>
        <dbReference type="Rhea" id="RHEA-COMP:19766"/>
        <dbReference type="ChEBI" id="CHEBI:15378"/>
        <dbReference type="ChEBI" id="CHEBI:57287"/>
        <dbReference type="ChEBI" id="CHEBI:57288"/>
        <dbReference type="ChEBI" id="CHEBI:78522"/>
        <dbReference type="ChEBI" id="CHEBI:232036"/>
    </reaction>
</comment>
<keyword evidence="4" id="KW-0012">Acyltransferase</keyword>
<dbReference type="AlphaFoldDB" id="A0A926WM03"/>
<keyword evidence="2" id="KW-1277">Toxin-antitoxin system</keyword>
<evidence type="ECO:0000256" key="2">
    <source>
        <dbReference type="ARBA" id="ARBA00022649"/>
    </source>
</evidence>
<accession>A0A926WM03</accession>
<proteinExistence type="predicted"/>
<keyword evidence="3" id="KW-0808">Transferase</keyword>
<dbReference type="InterPro" id="IPR013653">
    <property type="entry name" value="GCN5-like_dom"/>
</dbReference>
<dbReference type="Pfam" id="PF08445">
    <property type="entry name" value="FR47"/>
    <property type="match status" value="1"/>
</dbReference>
<evidence type="ECO:0000313" key="8">
    <source>
        <dbReference type="Proteomes" id="UP000662185"/>
    </source>
</evidence>
<dbReference type="GO" id="GO:0016747">
    <property type="term" value="F:acyltransferase activity, transferring groups other than amino-acyl groups"/>
    <property type="evidence" value="ECO:0007669"/>
    <property type="project" value="InterPro"/>
</dbReference>
<dbReference type="Gene3D" id="3.40.630.30">
    <property type="match status" value="1"/>
</dbReference>
<dbReference type="Proteomes" id="UP000662185">
    <property type="component" value="Unassembled WGS sequence"/>
</dbReference>
<feature type="domain" description="N-acetyltransferase" evidence="6">
    <location>
        <begin position="1"/>
        <end position="172"/>
    </location>
</feature>
<sequence>MENLIDSSDAFKHYLIEPLGKKHNRAAFCCGVDKLDNYFQKHAGQDARKRMAAPLVLVEKSSGNIAGFYTLSSTSIKLEELPIEITKKLPKYPLLPATLLGRLAVDQNHRQKGLGEMLLIDALYRSLKSEIATLAVVVEAKDDQARSFYEHYQFSRFPDYSHRLFLMMDTIEKMLT</sequence>
<keyword evidence="8" id="KW-1185">Reference proteome</keyword>
<comment type="caution">
    <text evidence="7">The sequence shown here is derived from an EMBL/GenBank/DDBJ whole genome shotgun (WGS) entry which is preliminary data.</text>
</comment>
<reference evidence="8" key="1">
    <citation type="journal article" date="2020" name="ISME J.">
        <title>Comparative genomics reveals insights into cyanobacterial evolution and habitat adaptation.</title>
        <authorList>
            <person name="Chen M.Y."/>
            <person name="Teng W.K."/>
            <person name="Zhao L."/>
            <person name="Hu C.X."/>
            <person name="Zhou Y.K."/>
            <person name="Han B.P."/>
            <person name="Song L.R."/>
            <person name="Shu W.S."/>
        </authorList>
    </citation>
    <scope>NUCLEOTIDE SEQUENCE [LARGE SCALE GENOMIC DNA]</scope>
    <source>
        <strain evidence="8">FACHB-251</strain>
    </source>
</reference>
<dbReference type="RefSeq" id="WP_190563641.1">
    <property type="nucleotide sequence ID" value="NZ_JACJQU010000016.1"/>
</dbReference>